<protein>
    <recommendedName>
        <fullName evidence="4">Nuclear transport factor 2 family protein</fullName>
    </recommendedName>
</protein>
<dbReference type="InterPro" id="IPR032710">
    <property type="entry name" value="NTF2-like_dom_sf"/>
</dbReference>
<evidence type="ECO:0008006" key="4">
    <source>
        <dbReference type="Google" id="ProtNLM"/>
    </source>
</evidence>
<sequence length="136" mass="14818">MGANQSVCGPCASTRTGKAGERQTDPALATVAAWIRAREVGNVEEAAALCHQDFVFSSPQLSLTGLDKAKARLFAQVAPEPEAILMPLRLTSEGVVYREISFKVGYQRLAIRQEWTLIWDEQSKRALIGSVSATRV</sequence>
<organism evidence="2 3">
    <name type="scientific">Chrysochromulina tobinii</name>
    <dbReference type="NCBI Taxonomy" id="1460289"/>
    <lineage>
        <taxon>Eukaryota</taxon>
        <taxon>Haptista</taxon>
        <taxon>Haptophyta</taxon>
        <taxon>Prymnesiophyceae</taxon>
        <taxon>Prymnesiales</taxon>
        <taxon>Chrysochromulinaceae</taxon>
        <taxon>Chrysochromulina</taxon>
    </lineage>
</organism>
<name>A0A0M0JJF8_9EUKA</name>
<reference evidence="3" key="1">
    <citation type="journal article" date="2015" name="PLoS Genet.">
        <title>Genome Sequence and Transcriptome Analyses of Chrysochromulina tobin: Metabolic Tools for Enhanced Algal Fitness in the Prominent Order Prymnesiales (Haptophyceae).</title>
        <authorList>
            <person name="Hovde B.T."/>
            <person name="Deodato C.R."/>
            <person name="Hunsperger H.M."/>
            <person name="Ryken S.A."/>
            <person name="Yost W."/>
            <person name="Jha R.K."/>
            <person name="Patterson J."/>
            <person name="Monnat R.J. Jr."/>
            <person name="Barlow S.B."/>
            <person name="Starkenburg S.R."/>
            <person name="Cattolico R.A."/>
        </authorList>
    </citation>
    <scope>NUCLEOTIDE SEQUENCE</scope>
    <source>
        <strain evidence="3">CCMP291</strain>
    </source>
</reference>
<dbReference type="EMBL" id="JWZX01002814">
    <property type="protein sequence ID" value="KOO26719.1"/>
    <property type="molecule type" value="Genomic_DNA"/>
</dbReference>
<gene>
    <name evidence="2" type="ORF">Ctob_006507</name>
</gene>
<keyword evidence="3" id="KW-1185">Reference proteome</keyword>
<feature type="region of interest" description="Disordered" evidence="1">
    <location>
        <begin position="1"/>
        <end position="22"/>
    </location>
</feature>
<accession>A0A0M0JJF8</accession>
<dbReference type="Gene3D" id="3.10.450.50">
    <property type="match status" value="1"/>
</dbReference>
<evidence type="ECO:0000313" key="3">
    <source>
        <dbReference type="Proteomes" id="UP000037460"/>
    </source>
</evidence>
<dbReference type="SUPFAM" id="SSF54427">
    <property type="entry name" value="NTF2-like"/>
    <property type="match status" value="1"/>
</dbReference>
<proteinExistence type="predicted"/>
<comment type="caution">
    <text evidence="2">The sequence shown here is derived from an EMBL/GenBank/DDBJ whole genome shotgun (WGS) entry which is preliminary data.</text>
</comment>
<evidence type="ECO:0000313" key="2">
    <source>
        <dbReference type="EMBL" id="KOO26719.1"/>
    </source>
</evidence>
<evidence type="ECO:0000256" key="1">
    <source>
        <dbReference type="SAM" id="MobiDB-lite"/>
    </source>
</evidence>
<dbReference type="Proteomes" id="UP000037460">
    <property type="component" value="Unassembled WGS sequence"/>
</dbReference>
<dbReference type="AlphaFoldDB" id="A0A0M0JJF8"/>